<feature type="domain" description="SIS" evidence="2">
    <location>
        <begin position="29"/>
        <end position="173"/>
    </location>
</feature>
<reference evidence="3" key="1">
    <citation type="submission" date="2020-10" db="EMBL/GenBank/DDBJ databases">
        <authorList>
            <person name="Gilroy R."/>
        </authorList>
    </citation>
    <scope>NUCLEOTIDE SEQUENCE</scope>
    <source>
        <strain evidence="3">ChiHecec3B27-6122</strain>
    </source>
</reference>
<comment type="caution">
    <text evidence="3">The sequence shown here is derived from an EMBL/GenBank/DDBJ whole genome shotgun (WGS) entry which is preliminary data.</text>
</comment>
<dbReference type="EMBL" id="DVJS01000149">
    <property type="protein sequence ID" value="HIS97521.1"/>
    <property type="molecule type" value="Genomic_DNA"/>
</dbReference>
<sequence length="343" mass="36988">MYITERELRGQFEALEKTLALLMQSRDKAKAQLDEVKKLVVLGCGSSYSLAKSAAMQFAQKTGRAAFALAAGDLLVNFVDYAKLLEDATLLLLSRSGSTSELVRAASLCREGFGCRVLSVCARENAPVEELADWSLNIPWAFDEAVCQTRTVSNLYAAALGLACIAGGDEAGLEALTRLPALARDFCPRQEQSLTLAASEDWSRAVVLADSGCAGLAEEGALAFKEICRRDSNHYHMLDCRHGPMVQICPDTLVIALLSKGDRKLQAALLGDVAAKTSHLLVLDRADGGDKLPGRRIRLPDCGSADAEAIFGLYCIQLVCYRHALGRGVDPDSPEGLEPWIKL</sequence>
<dbReference type="AlphaFoldDB" id="A0A9D1G5F2"/>
<dbReference type="GO" id="GO:0097367">
    <property type="term" value="F:carbohydrate derivative binding"/>
    <property type="evidence" value="ECO:0007669"/>
    <property type="project" value="InterPro"/>
</dbReference>
<gene>
    <name evidence="3" type="ORF">IAD42_06045</name>
</gene>
<name>A0A9D1G5F2_9FIRM</name>
<dbReference type="PANTHER" id="PTHR10937">
    <property type="entry name" value="GLUCOSAMINE--FRUCTOSE-6-PHOSPHATE AMINOTRANSFERASE, ISOMERIZING"/>
    <property type="match status" value="1"/>
</dbReference>
<dbReference type="PROSITE" id="PS51464">
    <property type="entry name" value="SIS"/>
    <property type="match status" value="1"/>
</dbReference>
<dbReference type="Pfam" id="PF01380">
    <property type="entry name" value="SIS"/>
    <property type="match status" value="1"/>
</dbReference>
<evidence type="ECO:0000259" key="2">
    <source>
        <dbReference type="PROSITE" id="PS51464"/>
    </source>
</evidence>
<dbReference type="InterPro" id="IPR001347">
    <property type="entry name" value="SIS_dom"/>
</dbReference>
<dbReference type="SUPFAM" id="SSF53697">
    <property type="entry name" value="SIS domain"/>
    <property type="match status" value="1"/>
</dbReference>
<evidence type="ECO:0000313" key="3">
    <source>
        <dbReference type="EMBL" id="HIS97521.1"/>
    </source>
</evidence>
<dbReference type="Gene3D" id="3.40.50.10490">
    <property type="entry name" value="Glucose-6-phosphate isomerase like protein, domain 1"/>
    <property type="match status" value="2"/>
</dbReference>
<feature type="coiled-coil region" evidence="1">
    <location>
        <begin position="12"/>
        <end position="39"/>
    </location>
</feature>
<dbReference type="InterPro" id="IPR046348">
    <property type="entry name" value="SIS_dom_sf"/>
</dbReference>
<evidence type="ECO:0000256" key="1">
    <source>
        <dbReference type="SAM" id="Coils"/>
    </source>
</evidence>
<protein>
    <submittedName>
        <fullName evidence="3">SIS domain-containing protein</fullName>
    </submittedName>
</protein>
<accession>A0A9D1G5F2</accession>
<evidence type="ECO:0000313" key="4">
    <source>
        <dbReference type="Proteomes" id="UP000886876"/>
    </source>
</evidence>
<keyword evidence="1" id="KW-0175">Coiled coil</keyword>
<organism evidence="3 4">
    <name type="scientific">Candidatus Scatomorpha pullistercoris</name>
    <dbReference type="NCBI Taxonomy" id="2840929"/>
    <lineage>
        <taxon>Bacteria</taxon>
        <taxon>Bacillati</taxon>
        <taxon>Bacillota</taxon>
        <taxon>Clostridia</taxon>
        <taxon>Eubacteriales</taxon>
        <taxon>Candidatus Scatomorpha</taxon>
    </lineage>
</organism>
<proteinExistence type="predicted"/>
<reference evidence="3" key="2">
    <citation type="journal article" date="2021" name="PeerJ">
        <title>Extensive microbial diversity within the chicken gut microbiome revealed by metagenomics and culture.</title>
        <authorList>
            <person name="Gilroy R."/>
            <person name="Ravi A."/>
            <person name="Getino M."/>
            <person name="Pursley I."/>
            <person name="Horton D.L."/>
            <person name="Alikhan N.F."/>
            <person name="Baker D."/>
            <person name="Gharbi K."/>
            <person name="Hall N."/>
            <person name="Watson M."/>
            <person name="Adriaenssens E.M."/>
            <person name="Foster-Nyarko E."/>
            <person name="Jarju S."/>
            <person name="Secka A."/>
            <person name="Antonio M."/>
            <person name="Oren A."/>
            <person name="Chaudhuri R.R."/>
            <person name="La Ragione R."/>
            <person name="Hildebrand F."/>
            <person name="Pallen M.J."/>
        </authorList>
    </citation>
    <scope>NUCLEOTIDE SEQUENCE</scope>
    <source>
        <strain evidence="3">ChiHecec3B27-6122</strain>
    </source>
</reference>
<dbReference type="PANTHER" id="PTHR10937:SF4">
    <property type="entry name" value="GLUCOSAMINE-6-PHOSPHATE DEAMINASE"/>
    <property type="match status" value="1"/>
</dbReference>
<dbReference type="GO" id="GO:1901135">
    <property type="term" value="P:carbohydrate derivative metabolic process"/>
    <property type="evidence" value="ECO:0007669"/>
    <property type="project" value="InterPro"/>
</dbReference>
<dbReference type="Proteomes" id="UP000886876">
    <property type="component" value="Unassembled WGS sequence"/>
</dbReference>